<organism evidence="4 5">
    <name type="scientific">Marinobacterium lacunae</name>
    <dbReference type="NCBI Taxonomy" id="1232683"/>
    <lineage>
        <taxon>Bacteria</taxon>
        <taxon>Pseudomonadati</taxon>
        <taxon>Pseudomonadota</taxon>
        <taxon>Gammaproteobacteria</taxon>
        <taxon>Oceanospirillales</taxon>
        <taxon>Oceanospirillaceae</taxon>
        <taxon>Marinobacterium</taxon>
    </lineage>
</organism>
<gene>
    <name evidence="4" type="ORF">ADIMK_1173</name>
</gene>
<reference evidence="4 5" key="1">
    <citation type="submission" date="2014-04" db="EMBL/GenBank/DDBJ databases">
        <title>Marinobacterium kochiensis sp. nov., isolated from sediment sample collected from Kochi backwaters in Kerala, India.</title>
        <authorList>
            <person name="Singh A."/>
            <person name="Pinnaka A.K."/>
        </authorList>
    </citation>
    <scope>NUCLEOTIDE SEQUENCE [LARGE SCALE GENOMIC DNA]</scope>
    <source>
        <strain evidence="4 5">AK27</strain>
    </source>
</reference>
<sequence length="322" mass="35798">MRGLELVLPKIYRLLLPFALALSIIGCDMSEPPLRIGTNVWPGYEPIYLARELGYINRDRVQLVELLSATEVIRAYRNGALDVAALTLDEALLLRDSGVAAQVLLISDTSYGADAILARTGERLFDLKGKRIGVETSALGAYVLSRALSVEGLSTADVEVVALEVNQHEEAFIEGSVEALVTFEPVRSRLMAGGATELFSSREIPDEVIDVLVVRPEVIEDRPEQVKALLDAWFEGVDYLAREPEKSYRLMSARLGLTPDQMFAAFAGLRIVGRKHNRDLIYAKPSPLLRQAERMGRVMTDHQLLTRPVDLRAFVVPEDIWE</sequence>
<keyword evidence="5" id="KW-1185">Reference proteome</keyword>
<dbReference type="Pfam" id="PF13379">
    <property type="entry name" value="NMT1_2"/>
    <property type="match status" value="1"/>
</dbReference>
<evidence type="ECO:0000256" key="2">
    <source>
        <dbReference type="ARBA" id="ARBA00010742"/>
    </source>
</evidence>
<evidence type="ECO:0000256" key="1">
    <source>
        <dbReference type="ARBA" id="ARBA00004418"/>
    </source>
</evidence>
<dbReference type="PANTHER" id="PTHR30024">
    <property type="entry name" value="ALIPHATIC SULFONATES-BINDING PROTEIN-RELATED"/>
    <property type="match status" value="1"/>
</dbReference>
<comment type="subcellular location">
    <subcellularLocation>
        <location evidence="1">Periplasm</location>
    </subcellularLocation>
</comment>
<dbReference type="EMBL" id="JMQN01000015">
    <property type="protein sequence ID" value="KEA64720.1"/>
    <property type="molecule type" value="Genomic_DNA"/>
</dbReference>
<dbReference type="SUPFAM" id="SSF53850">
    <property type="entry name" value="Periplasmic binding protein-like II"/>
    <property type="match status" value="1"/>
</dbReference>
<dbReference type="GO" id="GO:0042597">
    <property type="term" value="C:periplasmic space"/>
    <property type="evidence" value="ECO:0007669"/>
    <property type="project" value="UniProtKB-SubCell"/>
</dbReference>
<dbReference type="eggNOG" id="COG0715">
    <property type="taxonomic scope" value="Bacteria"/>
</dbReference>
<dbReference type="Gene3D" id="3.40.190.10">
    <property type="entry name" value="Periplasmic binding protein-like II"/>
    <property type="match status" value="2"/>
</dbReference>
<name>A0A081G1R5_9GAMM</name>
<dbReference type="Proteomes" id="UP000028252">
    <property type="component" value="Unassembled WGS sequence"/>
</dbReference>
<accession>A0A081G1R5</accession>
<evidence type="ECO:0000313" key="4">
    <source>
        <dbReference type="EMBL" id="KEA64720.1"/>
    </source>
</evidence>
<keyword evidence="3" id="KW-0732">Signal</keyword>
<dbReference type="AlphaFoldDB" id="A0A081G1R5"/>
<dbReference type="STRING" id="1232683.ADIMK_1173"/>
<dbReference type="OrthoDB" id="5292144at2"/>
<comment type="similarity">
    <text evidence="2">Belongs to the bacterial solute-binding protein SsuA/TauA family.</text>
</comment>
<dbReference type="PROSITE" id="PS51257">
    <property type="entry name" value="PROKAR_LIPOPROTEIN"/>
    <property type="match status" value="1"/>
</dbReference>
<comment type="caution">
    <text evidence="4">The sequence shown here is derived from an EMBL/GenBank/DDBJ whole genome shotgun (WGS) entry which is preliminary data.</text>
</comment>
<protein>
    <submittedName>
        <fullName evidence="4">Hydroxymethylpyrimidine ABC transporter, substrate-binding component</fullName>
    </submittedName>
</protein>
<dbReference type="RefSeq" id="WP_051692524.1">
    <property type="nucleotide sequence ID" value="NZ_JMQN01000015.1"/>
</dbReference>
<evidence type="ECO:0000256" key="3">
    <source>
        <dbReference type="ARBA" id="ARBA00022729"/>
    </source>
</evidence>
<dbReference type="PANTHER" id="PTHR30024:SF47">
    <property type="entry name" value="TAURINE-BINDING PERIPLASMIC PROTEIN"/>
    <property type="match status" value="1"/>
</dbReference>
<dbReference type="PATRIC" id="fig|1232683.4.peg.1163"/>
<evidence type="ECO:0000313" key="5">
    <source>
        <dbReference type="Proteomes" id="UP000028252"/>
    </source>
</evidence>
<proteinExistence type="inferred from homology"/>